<gene>
    <name evidence="1" type="ORF">SAMN06265379_11512</name>
</gene>
<name>A0A521F804_SACCC</name>
<dbReference type="InterPro" id="IPR011990">
    <property type="entry name" value="TPR-like_helical_dom_sf"/>
</dbReference>
<reference evidence="1 2" key="1">
    <citation type="submission" date="2017-05" db="EMBL/GenBank/DDBJ databases">
        <authorList>
            <person name="Varghese N."/>
            <person name="Submissions S."/>
        </authorList>
    </citation>
    <scope>NUCLEOTIDE SEQUENCE [LARGE SCALE GENOMIC DNA]</scope>
    <source>
        <strain evidence="1 2">DSM 27040</strain>
    </source>
</reference>
<dbReference type="InterPro" id="IPR041662">
    <property type="entry name" value="SusD-like_2"/>
</dbReference>
<keyword evidence="2" id="KW-1185">Reference proteome</keyword>
<dbReference type="SUPFAM" id="SSF48452">
    <property type="entry name" value="TPR-like"/>
    <property type="match status" value="1"/>
</dbReference>
<dbReference type="OrthoDB" id="1387301at2"/>
<organism evidence="1 2">
    <name type="scientific">Saccharicrinis carchari</name>
    <dbReference type="NCBI Taxonomy" id="1168039"/>
    <lineage>
        <taxon>Bacteria</taxon>
        <taxon>Pseudomonadati</taxon>
        <taxon>Bacteroidota</taxon>
        <taxon>Bacteroidia</taxon>
        <taxon>Marinilabiliales</taxon>
        <taxon>Marinilabiliaceae</taxon>
        <taxon>Saccharicrinis</taxon>
    </lineage>
</organism>
<dbReference type="Pfam" id="PF12771">
    <property type="entry name" value="SusD-like_2"/>
    <property type="match status" value="1"/>
</dbReference>
<proteinExistence type="predicted"/>
<accession>A0A521F804</accession>
<dbReference type="EMBL" id="FXTB01000015">
    <property type="protein sequence ID" value="SMO91741.1"/>
    <property type="molecule type" value="Genomic_DNA"/>
</dbReference>
<evidence type="ECO:0000313" key="1">
    <source>
        <dbReference type="EMBL" id="SMO91741.1"/>
    </source>
</evidence>
<protein>
    <submittedName>
        <fullName evidence="1">Starch-binding associating with outer membrane</fullName>
    </submittedName>
</protein>
<dbReference type="Gene3D" id="1.25.40.390">
    <property type="match status" value="1"/>
</dbReference>
<dbReference type="AlphaFoldDB" id="A0A521F804"/>
<evidence type="ECO:0000313" key="2">
    <source>
        <dbReference type="Proteomes" id="UP000319040"/>
    </source>
</evidence>
<dbReference type="RefSeq" id="WP_142534743.1">
    <property type="nucleotide sequence ID" value="NZ_FXTB01000015.1"/>
</dbReference>
<dbReference type="Proteomes" id="UP000319040">
    <property type="component" value="Unassembled WGS sequence"/>
</dbReference>
<sequence length="488" mass="55941">MKKIILYTIIIASILWSCTDEFEEMDRPKTGSEQIEPDYLFTRALVTGSGLSVGVWQFLHQTAGSVYAQHLSNIKPGFTSDNYEPGPGNTVWDWYYARAYFAPLNLNYNAIQLSKKLENPIKEACSRIWQVYMYQLLTDMYGDIPYDQAFVSIKPSFSKQKDIYADMLKELKESMELIAQNAGKGYVGYGEADVVFTGDAAQWERFAGSLMMRIALRASKVAEDEMTKMYLSQLDITKTMQSNADMVKVIPDADGPTYHVKNPLKYVYGWQEVRISKTMYDLLDNNADPRLQVYAQPNVDGEYLGLRNGQSQDELSLNYNSVYQPKYCNLGDFFLQDETPHYVFTYAEACFLKSEAAQRGYISGSAQEFYEQGLRASLEQFGIVDTEVQNIFINGNAKFNASEALQQIYEQRWIALFPNGNEAWNLVRRTGYPELDQPVYTWPDNPDMPRRIPYPVNERRYNADEYSAAVSRMGGDSQYTRVWWDGGN</sequence>